<dbReference type="PANTHER" id="PTHR24305:SF166">
    <property type="entry name" value="CYTOCHROME P450 12A4, MITOCHONDRIAL-RELATED"/>
    <property type="match status" value="1"/>
</dbReference>
<evidence type="ECO:0000256" key="4">
    <source>
        <dbReference type="RuleBase" id="RU000461"/>
    </source>
</evidence>
<dbReference type="Proteomes" id="UP000619788">
    <property type="component" value="Unassembled WGS sequence"/>
</dbReference>
<organism evidence="5 6">
    <name type="scientific">Planobispora siamensis</name>
    <dbReference type="NCBI Taxonomy" id="936338"/>
    <lineage>
        <taxon>Bacteria</taxon>
        <taxon>Bacillati</taxon>
        <taxon>Actinomycetota</taxon>
        <taxon>Actinomycetes</taxon>
        <taxon>Streptosporangiales</taxon>
        <taxon>Streptosporangiaceae</taxon>
        <taxon>Planobispora</taxon>
    </lineage>
</organism>
<sequence>MLPALRLLHDPIAYLEAQRRRYGPVFAIRFPGLPPEVFVTTAELAERVYALDAEGGRAGEVRRRFLEPMVGHHSLLTLDHEPWWRHRRLLTPPLHGRAISGYRDDIARIAAEEIETWPLGTPFALRERVQRITLEVILRLVFGIDDARRLARLRVLIPRMLEAAGTVVLMLPPNLRERAASSPLRRVPFLGRFAALRAEVDGILYEEIARRRALTENGTDGGTGTDVLSRLMAARDEDGRPMPDRELRDELITMLQAGHETTATGLAWAFERLTRAPQALARLRRELAAGDDDQYLQAVVKETLRCRPVVWDVSRLVDVPLRLGGYEVPAGWFASPLIALIHRDPEAFPQPDAFRPERFLGPEAARANRAWQPFGGGRRYCVGAQLALLEMRVIIAEVLRRVEPLPADPGRPERQRMQHVTLVPSRRARVVVRARTASPQETPPR</sequence>
<feature type="binding site" description="axial binding residue" evidence="3">
    <location>
        <position position="381"/>
    </location>
    <ligand>
        <name>heme</name>
        <dbReference type="ChEBI" id="CHEBI:30413"/>
    </ligand>
    <ligandPart>
        <name>Fe</name>
        <dbReference type="ChEBI" id="CHEBI:18248"/>
    </ligandPart>
</feature>
<dbReference type="GO" id="GO:0016705">
    <property type="term" value="F:oxidoreductase activity, acting on paired donors, with incorporation or reduction of molecular oxygen"/>
    <property type="evidence" value="ECO:0007669"/>
    <property type="project" value="InterPro"/>
</dbReference>
<reference evidence="5 6" key="1">
    <citation type="submission" date="2021-01" db="EMBL/GenBank/DDBJ databases">
        <title>Whole genome shotgun sequence of Planobispora siamensis NBRC 107568.</title>
        <authorList>
            <person name="Komaki H."/>
            <person name="Tamura T."/>
        </authorList>
    </citation>
    <scope>NUCLEOTIDE SEQUENCE [LARGE SCALE GENOMIC DNA]</scope>
    <source>
        <strain evidence="5 6">NBRC 107568</strain>
    </source>
</reference>
<dbReference type="Pfam" id="PF00067">
    <property type="entry name" value="p450"/>
    <property type="match status" value="1"/>
</dbReference>
<accession>A0A8J3SL22</accession>
<dbReference type="GO" id="GO:0005506">
    <property type="term" value="F:iron ion binding"/>
    <property type="evidence" value="ECO:0007669"/>
    <property type="project" value="InterPro"/>
</dbReference>
<dbReference type="PROSITE" id="PS00086">
    <property type="entry name" value="CYTOCHROME_P450"/>
    <property type="match status" value="1"/>
</dbReference>
<dbReference type="PRINTS" id="PR00385">
    <property type="entry name" value="P450"/>
</dbReference>
<dbReference type="InterPro" id="IPR002401">
    <property type="entry name" value="Cyt_P450_E_grp-I"/>
</dbReference>
<dbReference type="InterPro" id="IPR050121">
    <property type="entry name" value="Cytochrome_P450_monoxygenase"/>
</dbReference>
<keyword evidence="3 4" id="KW-0408">Iron</keyword>
<dbReference type="Gene3D" id="1.10.630.10">
    <property type="entry name" value="Cytochrome P450"/>
    <property type="match status" value="1"/>
</dbReference>
<evidence type="ECO:0000256" key="3">
    <source>
        <dbReference type="PIRSR" id="PIRSR602401-1"/>
    </source>
</evidence>
<dbReference type="InterPro" id="IPR036396">
    <property type="entry name" value="Cyt_P450_sf"/>
</dbReference>
<evidence type="ECO:0000256" key="1">
    <source>
        <dbReference type="ARBA" id="ARBA00001971"/>
    </source>
</evidence>
<evidence type="ECO:0000256" key="2">
    <source>
        <dbReference type="ARBA" id="ARBA00010617"/>
    </source>
</evidence>
<keyword evidence="6" id="KW-1185">Reference proteome</keyword>
<dbReference type="SUPFAM" id="SSF48264">
    <property type="entry name" value="Cytochrome P450"/>
    <property type="match status" value="1"/>
</dbReference>
<dbReference type="InterPro" id="IPR001128">
    <property type="entry name" value="Cyt_P450"/>
</dbReference>
<dbReference type="GO" id="GO:0004497">
    <property type="term" value="F:monooxygenase activity"/>
    <property type="evidence" value="ECO:0007669"/>
    <property type="project" value="UniProtKB-KW"/>
</dbReference>
<keyword evidence="3 4" id="KW-0349">Heme</keyword>
<dbReference type="GO" id="GO:0020037">
    <property type="term" value="F:heme binding"/>
    <property type="evidence" value="ECO:0007669"/>
    <property type="project" value="InterPro"/>
</dbReference>
<dbReference type="InterPro" id="IPR017972">
    <property type="entry name" value="Cyt_P450_CS"/>
</dbReference>
<dbReference type="AlphaFoldDB" id="A0A8J3SL22"/>
<dbReference type="PANTHER" id="PTHR24305">
    <property type="entry name" value="CYTOCHROME P450"/>
    <property type="match status" value="1"/>
</dbReference>
<keyword evidence="4" id="KW-0503">Monooxygenase</keyword>
<dbReference type="PRINTS" id="PR00463">
    <property type="entry name" value="EP450I"/>
</dbReference>
<gene>
    <name evidence="5" type="primary">cyp135B1</name>
    <name evidence="5" type="ORF">Psi01_68620</name>
</gene>
<dbReference type="CDD" id="cd11053">
    <property type="entry name" value="CYP110-like"/>
    <property type="match status" value="1"/>
</dbReference>
<keyword evidence="4" id="KW-0560">Oxidoreductase</keyword>
<name>A0A8J3SL22_9ACTN</name>
<proteinExistence type="inferred from homology"/>
<protein>
    <submittedName>
        <fullName evidence="5">Putative cytochrome P450 135B1</fullName>
    </submittedName>
</protein>
<dbReference type="EMBL" id="BOOJ01000063">
    <property type="protein sequence ID" value="GIH96232.1"/>
    <property type="molecule type" value="Genomic_DNA"/>
</dbReference>
<keyword evidence="3 4" id="KW-0479">Metal-binding</keyword>
<comment type="caution">
    <text evidence="5">The sequence shown here is derived from an EMBL/GenBank/DDBJ whole genome shotgun (WGS) entry which is preliminary data.</text>
</comment>
<evidence type="ECO:0000313" key="5">
    <source>
        <dbReference type="EMBL" id="GIH96232.1"/>
    </source>
</evidence>
<comment type="cofactor">
    <cofactor evidence="1 3">
        <name>heme</name>
        <dbReference type="ChEBI" id="CHEBI:30413"/>
    </cofactor>
</comment>
<comment type="similarity">
    <text evidence="2 4">Belongs to the cytochrome P450 family.</text>
</comment>
<evidence type="ECO:0000313" key="6">
    <source>
        <dbReference type="Proteomes" id="UP000619788"/>
    </source>
</evidence>